<sequence>MILELRRQPRPGVNTRKQQLRYQQRGSFIKSRITDKDIRAIASFV</sequence>
<keyword evidence="3" id="KW-1185">Reference proteome</keyword>
<dbReference type="KEGG" id="esj:SJ05684_c03460"/>
<dbReference type="EMBL" id="CP023067">
    <property type="protein sequence ID" value="ASY61813.1"/>
    <property type="molecule type" value="Genomic_DNA"/>
</dbReference>
<dbReference type="Proteomes" id="UP000217211">
    <property type="component" value="Chromosome"/>
</dbReference>
<evidence type="ECO:0000313" key="3">
    <source>
        <dbReference type="Proteomes" id="UP000217211"/>
    </source>
</evidence>
<evidence type="ECO:0000256" key="1">
    <source>
        <dbReference type="SAM" id="MobiDB-lite"/>
    </source>
</evidence>
<gene>
    <name evidence="2" type="ORF">SJ05684_c03460</name>
</gene>
<dbReference type="AlphaFoldDB" id="A0A249P7B8"/>
<feature type="region of interest" description="Disordered" evidence="1">
    <location>
        <begin position="1"/>
        <end position="20"/>
    </location>
</feature>
<accession>A0A249P7B8</accession>
<proteinExistence type="predicted"/>
<protein>
    <submittedName>
        <fullName evidence="2">Uncharacterized protein</fullName>
    </submittedName>
</protein>
<organism evidence="2 3">
    <name type="scientific">Sinorhizobium sojae CCBAU 05684</name>
    <dbReference type="NCBI Taxonomy" id="716928"/>
    <lineage>
        <taxon>Bacteria</taxon>
        <taxon>Pseudomonadati</taxon>
        <taxon>Pseudomonadota</taxon>
        <taxon>Alphaproteobacteria</taxon>
        <taxon>Hyphomicrobiales</taxon>
        <taxon>Rhizobiaceae</taxon>
        <taxon>Sinorhizobium/Ensifer group</taxon>
        <taxon>Sinorhizobium</taxon>
    </lineage>
</organism>
<reference evidence="2 3" key="1">
    <citation type="submission" date="2017-08" db="EMBL/GenBank/DDBJ databases">
        <title>Multipartite genome sequences of Sinorhizobium species nodulating soybeans.</title>
        <authorList>
            <person name="Tian C.F."/>
        </authorList>
    </citation>
    <scope>NUCLEOTIDE SEQUENCE [LARGE SCALE GENOMIC DNA]</scope>
    <source>
        <strain evidence="2 3">CCBAU 05684</strain>
    </source>
</reference>
<evidence type="ECO:0000313" key="2">
    <source>
        <dbReference type="EMBL" id="ASY61813.1"/>
    </source>
</evidence>
<name>A0A249P7B8_9HYPH</name>